<gene>
    <name evidence="9" type="primary">C1D</name>
    <name evidence="9" type="ORF">TNIN_59981</name>
</gene>
<dbReference type="PANTHER" id="PTHR15341">
    <property type="entry name" value="SUN-COR STEROID HORMONE RECEPTOR CO-REPRESSOR"/>
    <property type="match status" value="1"/>
</dbReference>
<dbReference type="GO" id="GO:0000460">
    <property type="term" value="P:maturation of 5.8S rRNA"/>
    <property type="evidence" value="ECO:0007669"/>
    <property type="project" value="TreeGrafter"/>
</dbReference>
<evidence type="ECO:0000256" key="7">
    <source>
        <dbReference type="RuleBase" id="RU368003"/>
    </source>
</evidence>
<organism evidence="9 10">
    <name type="scientific">Trichonephila inaurata madagascariensis</name>
    <dbReference type="NCBI Taxonomy" id="2747483"/>
    <lineage>
        <taxon>Eukaryota</taxon>
        <taxon>Metazoa</taxon>
        <taxon>Ecdysozoa</taxon>
        <taxon>Arthropoda</taxon>
        <taxon>Chelicerata</taxon>
        <taxon>Arachnida</taxon>
        <taxon>Araneae</taxon>
        <taxon>Araneomorphae</taxon>
        <taxon>Entelegynae</taxon>
        <taxon>Araneoidea</taxon>
        <taxon>Nephilidae</taxon>
        <taxon>Trichonephila</taxon>
        <taxon>Trichonephila inaurata</taxon>
    </lineage>
</organism>
<keyword evidence="10" id="KW-1185">Reference proteome</keyword>
<evidence type="ECO:0000256" key="8">
    <source>
        <dbReference type="SAM" id="MobiDB-lite"/>
    </source>
</evidence>
<dbReference type="GO" id="GO:0003677">
    <property type="term" value="F:DNA binding"/>
    <property type="evidence" value="ECO:0007669"/>
    <property type="project" value="UniProtKB-KW"/>
</dbReference>
<comment type="similarity">
    <text evidence="2 7">Belongs to the C1D family.</text>
</comment>
<dbReference type="GO" id="GO:0005737">
    <property type="term" value="C:cytoplasm"/>
    <property type="evidence" value="ECO:0007669"/>
    <property type="project" value="UniProtKB-SubCell"/>
</dbReference>
<dbReference type="InterPro" id="IPR007146">
    <property type="entry name" value="Sas10/Utp3/C1D"/>
</dbReference>
<proteinExistence type="inferred from homology"/>
<name>A0A8X6Y145_9ARAC</name>
<evidence type="ECO:0000256" key="6">
    <source>
        <dbReference type="ARBA" id="ARBA00023242"/>
    </source>
</evidence>
<comment type="subcellular location">
    <subcellularLocation>
        <location evidence="7">Cytoplasm</location>
    </subcellularLocation>
    <subcellularLocation>
        <location evidence="7">Nucleus</location>
        <location evidence="7">Nucleolus</location>
    </subcellularLocation>
    <subcellularLocation>
        <location evidence="1 7">Nucleus</location>
    </subcellularLocation>
</comment>
<evidence type="ECO:0000256" key="3">
    <source>
        <dbReference type="ARBA" id="ARBA00015212"/>
    </source>
</evidence>
<reference evidence="9" key="1">
    <citation type="submission" date="2020-08" db="EMBL/GenBank/DDBJ databases">
        <title>Multicomponent nature underlies the extraordinary mechanical properties of spider dragline silk.</title>
        <authorList>
            <person name="Kono N."/>
            <person name="Nakamura H."/>
            <person name="Mori M."/>
            <person name="Yoshida Y."/>
            <person name="Ohtoshi R."/>
            <person name="Malay A.D."/>
            <person name="Moran D.A.P."/>
            <person name="Tomita M."/>
            <person name="Numata K."/>
            <person name="Arakawa K."/>
        </authorList>
    </citation>
    <scope>NUCLEOTIDE SEQUENCE</scope>
</reference>
<comment type="subunit">
    <text evidence="7">Monomer and homodimer.</text>
</comment>
<comment type="function">
    <text evidence="7">Plays a role in the recruitment of the exosome to pre-rRNA to mediate the 3'-5' end processing of the 5.8S rRNA.</text>
</comment>
<keyword evidence="5 7" id="KW-0694">RNA-binding</keyword>
<evidence type="ECO:0000313" key="10">
    <source>
        <dbReference type="Proteomes" id="UP000886998"/>
    </source>
</evidence>
<evidence type="ECO:0000256" key="1">
    <source>
        <dbReference type="ARBA" id="ARBA00004123"/>
    </source>
</evidence>
<evidence type="ECO:0000256" key="5">
    <source>
        <dbReference type="ARBA" id="ARBA00022884"/>
    </source>
</evidence>
<feature type="compositionally biased region" description="Basic and acidic residues" evidence="8">
    <location>
        <begin position="143"/>
        <end position="156"/>
    </location>
</feature>
<evidence type="ECO:0000256" key="4">
    <source>
        <dbReference type="ARBA" id="ARBA00022552"/>
    </source>
</evidence>
<sequence>MADEKDDMQIPAEIIDKLQSFHQSLDNMKEILAPLITTNMNSSDVKLTPLDKARLNLTSGYALNSLFWMYLNTLGINPKEHDIKRELERYKSFMQTVKEISDKDKAPVLNKGAAKRFVRNALWEANDKNDVAAPSTNSCDAGSVREQKRPHYSKDSFKKKRRY</sequence>
<dbReference type="Proteomes" id="UP000886998">
    <property type="component" value="Unassembled WGS sequence"/>
</dbReference>
<dbReference type="GO" id="GO:0010468">
    <property type="term" value="P:regulation of gene expression"/>
    <property type="evidence" value="ECO:0007669"/>
    <property type="project" value="TreeGrafter"/>
</dbReference>
<dbReference type="AlphaFoldDB" id="A0A8X6Y145"/>
<keyword evidence="7" id="KW-0963">Cytoplasm</keyword>
<keyword evidence="7" id="KW-0238">DNA-binding</keyword>
<evidence type="ECO:0000256" key="2">
    <source>
        <dbReference type="ARBA" id="ARBA00009154"/>
    </source>
</evidence>
<keyword evidence="6 7" id="KW-0539">Nucleus</keyword>
<protein>
    <recommendedName>
        <fullName evidence="3 7">Nuclear nucleic acid-binding protein C1D</fullName>
    </recommendedName>
</protein>
<keyword evidence="4 7" id="KW-0698">rRNA processing</keyword>
<dbReference type="GO" id="GO:0003723">
    <property type="term" value="F:RNA binding"/>
    <property type="evidence" value="ECO:0007669"/>
    <property type="project" value="UniProtKB-UniRule"/>
</dbReference>
<dbReference type="InterPro" id="IPR011082">
    <property type="entry name" value="Exosome-assoc_fac/DNA_repair"/>
</dbReference>
<dbReference type="PANTHER" id="PTHR15341:SF3">
    <property type="entry name" value="NUCLEAR NUCLEIC ACID-BINDING PROTEIN C1D"/>
    <property type="match status" value="1"/>
</dbReference>
<dbReference type="EMBL" id="BMAV01015077">
    <property type="protein sequence ID" value="GFY64105.1"/>
    <property type="molecule type" value="Genomic_DNA"/>
</dbReference>
<accession>A0A8X6Y145</accession>
<dbReference type="GO" id="GO:0005730">
    <property type="term" value="C:nucleolus"/>
    <property type="evidence" value="ECO:0007669"/>
    <property type="project" value="UniProtKB-SubCell"/>
</dbReference>
<dbReference type="Pfam" id="PF04000">
    <property type="entry name" value="Sas10_Utp3"/>
    <property type="match status" value="1"/>
</dbReference>
<dbReference type="OrthoDB" id="1421013at2759"/>
<dbReference type="GO" id="GO:0000178">
    <property type="term" value="C:exosome (RNase complex)"/>
    <property type="evidence" value="ECO:0007669"/>
    <property type="project" value="TreeGrafter"/>
</dbReference>
<feature type="region of interest" description="Disordered" evidence="8">
    <location>
        <begin position="132"/>
        <end position="163"/>
    </location>
</feature>
<comment type="caution">
    <text evidence="9">The sequence shown here is derived from an EMBL/GenBank/DDBJ whole genome shotgun (WGS) entry which is preliminary data.</text>
</comment>
<evidence type="ECO:0000313" key="9">
    <source>
        <dbReference type="EMBL" id="GFY64105.1"/>
    </source>
</evidence>